<dbReference type="Pfam" id="PF18120">
    <property type="entry name" value="DUF5597"/>
    <property type="match status" value="1"/>
</dbReference>
<dbReference type="GeneID" id="63766460"/>
<dbReference type="InterPro" id="IPR040719">
    <property type="entry name" value="DUF5597"/>
</dbReference>
<keyword evidence="3" id="KW-1185">Reference proteome</keyword>
<dbReference type="STRING" id="1036612.A0A1L9TPQ2"/>
<protein>
    <recommendedName>
        <fullName evidence="1">DUF5597 domain-containing protein</fullName>
    </recommendedName>
</protein>
<organism evidence="2 3">
    <name type="scientific">Aspergillus sydowii CBS 593.65</name>
    <dbReference type="NCBI Taxonomy" id="1036612"/>
    <lineage>
        <taxon>Eukaryota</taxon>
        <taxon>Fungi</taxon>
        <taxon>Dikarya</taxon>
        <taxon>Ascomycota</taxon>
        <taxon>Pezizomycotina</taxon>
        <taxon>Eurotiomycetes</taxon>
        <taxon>Eurotiomycetidae</taxon>
        <taxon>Eurotiales</taxon>
        <taxon>Aspergillaceae</taxon>
        <taxon>Aspergillus</taxon>
        <taxon>Aspergillus subgen. Nidulantes</taxon>
    </lineage>
</organism>
<dbReference type="Proteomes" id="UP000184356">
    <property type="component" value="Unassembled WGS sequence"/>
</dbReference>
<proteinExistence type="predicted"/>
<sequence>MTTKVSVGTRRDDHGARRVWLAYATYSALGTAPFGVNTGAEIIGREYKLLSQTGRFLLHARPEQRMGFFFGEIPESGEVKGKTKWTKTIGDLEFIVERAFVFGKQGPGGGMVIQLGGLDSYRFPVVGRGFQVRFRGLDEKVAFTGILDAREKEVDERTGELRTLRTLNGDETRSGEFLIMPNEDPDYGGFPIAVTIPASTCIAEVEAYTV</sequence>
<feature type="domain" description="DUF5597" evidence="1">
    <location>
        <begin position="44"/>
        <end position="178"/>
    </location>
</feature>
<dbReference type="Gene3D" id="2.60.220.20">
    <property type="entry name" value="putative beta-Galactosidase from caulobacter crescentus"/>
    <property type="match status" value="1"/>
</dbReference>
<reference evidence="3" key="1">
    <citation type="journal article" date="2017" name="Genome Biol.">
        <title>Comparative genomics reveals high biological diversity and specific adaptations in the industrially and medically important fungal genus Aspergillus.</title>
        <authorList>
            <person name="de Vries R.P."/>
            <person name="Riley R."/>
            <person name="Wiebenga A."/>
            <person name="Aguilar-Osorio G."/>
            <person name="Amillis S."/>
            <person name="Uchima C.A."/>
            <person name="Anderluh G."/>
            <person name="Asadollahi M."/>
            <person name="Askin M."/>
            <person name="Barry K."/>
            <person name="Battaglia E."/>
            <person name="Bayram O."/>
            <person name="Benocci T."/>
            <person name="Braus-Stromeyer S.A."/>
            <person name="Caldana C."/>
            <person name="Canovas D."/>
            <person name="Cerqueira G.C."/>
            <person name="Chen F."/>
            <person name="Chen W."/>
            <person name="Choi C."/>
            <person name="Clum A."/>
            <person name="Dos Santos R.A."/>
            <person name="Damasio A.R."/>
            <person name="Diallinas G."/>
            <person name="Emri T."/>
            <person name="Fekete E."/>
            <person name="Flipphi M."/>
            <person name="Freyberg S."/>
            <person name="Gallo A."/>
            <person name="Gournas C."/>
            <person name="Habgood R."/>
            <person name="Hainaut M."/>
            <person name="Harispe M.L."/>
            <person name="Henrissat B."/>
            <person name="Hilden K.S."/>
            <person name="Hope R."/>
            <person name="Hossain A."/>
            <person name="Karabika E."/>
            <person name="Karaffa L."/>
            <person name="Karanyi Z."/>
            <person name="Krasevec N."/>
            <person name="Kuo A."/>
            <person name="Kusch H."/>
            <person name="LaButti K."/>
            <person name="Lagendijk E.L."/>
            <person name="Lapidus A."/>
            <person name="Levasseur A."/>
            <person name="Lindquist E."/>
            <person name="Lipzen A."/>
            <person name="Logrieco A.F."/>
            <person name="MacCabe A."/>
            <person name="Maekelae M.R."/>
            <person name="Malavazi I."/>
            <person name="Melin P."/>
            <person name="Meyer V."/>
            <person name="Mielnichuk N."/>
            <person name="Miskei M."/>
            <person name="Molnar A.P."/>
            <person name="Mule G."/>
            <person name="Ngan C.Y."/>
            <person name="Orejas M."/>
            <person name="Orosz E."/>
            <person name="Ouedraogo J.P."/>
            <person name="Overkamp K.M."/>
            <person name="Park H.-S."/>
            <person name="Perrone G."/>
            <person name="Piumi F."/>
            <person name="Punt P.J."/>
            <person name="Ram A.F."/>
            <person name="Ramon A."/>
            <person name="Rauscher S."/>
            <person name="Record E."/>
            <person name="Riano-Pachon D.M."/>
            <person name="Robert V."/>
            <person name="Roehrig J."/>
            <person name="Ruller R."/>
            <person name="Salamov A."/>
            <person name="Salih N.S."/>
            <person name="Samson R.A."/>
            <person name="Sandor E."/>
            <person name="Sanguinetti M."/>
            <person name="Schuetze T."/>
            <person name="Sepcic K."/>
            <person name="Shelest E."/>
            <person name="Sherlock G."/>
            <person name="Sophianopoulou V."/>
            <person name="Squina F.M."/>
            <person name="Sun H."/>
            <person name="Susca A."/>
            <person name="Todd R.B."/>
            <person name="Tsang A."/>
            <person name="Unkles S.E."/>
            <person name="van de Wiele N."/>
            <person name="van Rossen-Uffink D."/>
            <person name="Oliveira J.V."/>
            <person name="Vesth T.C."/>
            <person name="Visser J."/>
            <person name="Yu J.-H."/>
            <person name="Zhou M."/>
            <person name="Andersen M.R."/>
            <person name="Archer D.B."/>
            <person name="Baker S.E."/>
            <person name="Benoit I."/>
            <person name="Brakhage A.A."/>
            <person name="Braus G.H."/>
            <person name="Fischer R."/>
            <person name="Frisvad J.C."/>
            <person name="Goldman G.H."/>
            <person name="Houbraken J."/>
            <person name="Oakley B."/>
            <person name="Pocsi I."/>
            <person name="Scazzocchio C."/>
            <person name="Seiboth B."/>
            <person name="vanKuyk P.A."/>
            <person name="Wortman J."/>
            <person name="Dyer P.S."/>
            <person name="Grigoriev I.V."/>
        </authorList>
    </citation>
    <scope>NUCLEOTIDE SEQUENCE [LARGE SCALE GENOMIC DNA]</scope>
    <source>
        <strain evidence="3">CBS 593.65</strain>
    </source>
</reference>
<evidence type="ECO:0000313" key="2">
    <source>
        <dbReference type="EMBL" id="OJJ61404.1"/>
    </source>
</evidence>
<evidence type="ECO:0000259" key="1">
    <source>
        <dbReference type="Pfam" id="PF18120"/>
    </source>
</evidence>
<dbReference type="OrthoDB" id="1657402at2759"/>
<name>A0A1L9TPQ2_9EURO</name>
<gene>
    <name evidence="2" type="ORF">ASPSYDRAFT_67221</name>
</gene>
<dbReference type="VEuPathDB" id="FungiDB:ASPSYDRAFT_67221"/>
<evidence type="ECO:0000313" key="3">
    <source>
        <dbReference type="Proteomes" id="UP000184356"/>
    </source>
</evidence>
<accession>A0A1L9TPQ2</accession>
<dbReference type="AlphaFoldDB" id="A0A1L9TPQ2"/>
<dbReference type="RefSeq" id="XP_040705210.1">
    <property type="nucleotide sequence ID" value="XM_040850387.1"/>
</dbReference>
<dbReference type="EMBL" id="KV878584">
    <property type="protein sequence ID" value="OJJ61404.1"/>
    <property type="molecule type" value="Genomic_DNA"/>
</dbReference>